<dbReference type="Proteomes" id="UP000006729">
    <property type="component" value="Chromosome 13"/>
</dbReference>
<reference evidence="1 2" key="1">
    <citation type="journal article" date="2006" name="Science">
        <title>The genome of black cottonwood, Populus trichocarpa (Torr. &amp; Gray).</title>
        <authorList>
            <person name="Tuskan G.A."/>
            <person name="Difazio S."/>
            <person name="Jansson S."/>
            <person name="Bohlmann J."/>
            <person name="Grigoriev I."/>
            <person name="Hellsten U."/>
            <person name="Putnam N."/>
            <person name="Ralph S."/>
            <person name="Rombauts S."/>
            <person name="Salamov A."/>
            <person name="Schein J."/>
            <person name="Sterck L."/>
            <person name="Aerts A."/>
            <person name="Bhalerao R.R."/>
            <person name="Bhalerao R.P."/>
            <person name="Blaudez D."/>
            <person name="Boerjan W."/>
            <person name="Brun A."/>
            <person name="Brunner A."/>
            <person name="Busov V."/>
            <person name="Campbell M."/>
            <person name="Carlson J."/>
            <person name="Chalot M."/>
            <person name="Chapman J."/>
            <person name="Chen G.L."/>
            <person name="Cooper D."/>
            <person name="Coutinho P.M."/>
            <person name="Couturier J."/>
            <person name="Covert S."/>
            <person name="Cronk Q."/>
            <person name="Cunningham R."/>
            <person name="Davis J."/>
            <person name="Degroeve S."/>
            <person name="Dejardin A."/>
            <person name="Depamphilis C."/>
            <person name="Detter J."/>
            <person name="Dirks B."/>
            <person name="Dubchak I."/>
            <person name="Duplessis S."/>
            <person name="Ehlting J."/>
            <person name="Ellis B."/>
            <person name="Gendler K."/>
            <person name="Goodstein D."/>
            <person name="Gribskov M."/>
            <person name="Grimwood J."/>
            <person name="Groover A."/>
            <person name="Gunter L."/>
            <person name="Hamberger B."/>
            <person name="Heinze B."/>
            <person name="Helariutta Y."/>
            <person name="Henrissat B."/>
            <person name="Holligan D."/>
            <person name="Holt R."/>
            <person name="Huang W."/>
            <person name="Islam-Faridi N."/>
            <person name="Jones S."/>
            <person name="Jones-Rhoades M."/>
            <person name="Jorgensen R."/>
            <person name="Joshi C."/>
            <person name="Kangasjarvi J."/>
            <person name="Karlsson J."/>
            <person name="Kelleher C."/>
            <person name="Kirkpatrick R."/>
            <person name="Kirst M."/>
            <person name="Kohler A."/>
            <person name="Kalluri U."/>
            <person name="Larimer F."/>
            <person name="Leebens-Mack J."/>
            <person name="Leple J.C."/>
            <person name="Locascio P."/>
            <person name="Lou Y."/>
            <person name="Lucas S."/>
            <person name="Martin F."/>
            <person name="Montanini B."/>
            <person name="Napoli C."/>
            <person name="Nelson D.R."/>
            <person name="Nelson C."/>
            <person name="Nieminen K."/>
            <person name="Nilsson O."/>
            <person name="Pereda V."/>
            <person name="Peter G."/>
            <person name="Philippe R."/>
            <person name="Pilate G."/>
            <person name="Poliakov A."/>
            <person name="Razumovskaya J."/>
            <person name="Richardson P."/>
            <person name="Rinaldi C."/>
            <person name="Ritland K."/>
            <person name="Rouze P."/>
            <person name="Ryaboy D."/>
            <person name="Schmutz J."/>
            <person name="Schrader J."/>
            <person name="Segerman B."/>
            <person name="Shin H."/>
            <person name="Siddiqui A."/>
            <person name="Sterky F."/>
            <person name="Terry A."/>
            <person name="Tsai C.J."/>
            <person name="Uberbacher E."/>
            <person name="Unneberg P."/>
            <person name="Vahala J."/>
            <person name="Wall K."/>
            <person name="Wessler S."/>
            <person name="Yang G."/>
            <person name="Yin T."/>
            <person name="Douglas C."/>
            <person name="Marra M."/>
            <person name="Sandberg G."/>
            <person name="Van de Peer Y."/>
            <person name="Rokhsar D."/>
        </authorList>
    </citation>
    <scope>NUCLEOTIDE SEQUENCE [LARGE SCALE GENOMIC DNA]</scope>
    <source>
        <strain evidence="2">cv. Nisqually</strain>
    </source>
</reference>
<organism evidence="1 2">
    <name type="scientific">Populus trichocarpa</name>
    <name type="common">Western balsam poplar</name>
    <name type="synonym">Populus balsamifera subsp. trichocarpa</name>
    <dbReference type="NCBI Taxonomy" id="3694"/>
    <lineage>
        <taxon>Eukaryota</taxon>
        <taxon>Viridiplantae</taxon>
        <taxon>Streptophyta</taxon>
        <taxon>Embryophyta</taxon>
        <taxon>Tracheophyta</taxon>
        <taxon>Spermatophyta</taxon>
        <taxon>Magnoliopsida</taxon>
        <taxon>eudicotyledons</taxon>
        <taxon>Gunneridae</taxon>
        <taxon>Pentapetalae</taxon>
        <taxon>rosids</taxon>
        <taxon>fabids</taxon>
        <taxon>Malpighiales</taxon>
        <taxon>Salicaceae</taxon>
        <taxon>Saliceae</taxon>
        <taxon>Populus</taxon>
    </lineage>
</organism>
<accession>A0A2K1Y2J3</accession>
<evidence type="ECO:0000313" key="1">
    <source>
        <dbReference type="EMBL" id="PNT07250.1"/>
    </source>
</evidence>
<dbReference type="ExpressionAtlas" id="A0A2K1Y2J3">
    <property type="expression patterns" value="baseline"/>
</dbReference>
<keyword evidence="2" id="KW-1185">Reference proteome</keyword>
<name>A0A2K1Y2J3_POPTR</name>
<dbReference type="STRING" id="3694.A0A2K1Y2J3"/>
<dbReference type="EMBL" id="CM009302">
    <property type="protein sequence ID" value="PNT07250.1"/>
    <property type="molecule type" value="Genomic_DNA"/>
</dbReference>
<evidence type="ECO:0000313" key="2">
    <source>
        <dbReference type="Proteomes" id="UP000006729"/>
    </source>
</evidence>
<proteinExistence type="predicted"/>
<protein>
    <submittedName>
        <fullName evidence="1">Uncharacterized protein</fullName>
    </submittedName>
</protein>
<dbReference type="InParanoid" id="A0A2K1Y2J3"/>
<sequence length="157" mass="18902">MEFIKENYLICREVSLVNKHLAKDDIINMKKSSHRKYLDWRIIYFGLTKKEYKDQVDLESVLVNQEKDVEEDYVRSDRKECRKKMQYKSNTEAELDFLLKRGELSLDILIIQKDLTLTELMKKEILIIESTRLLVKNDGKFIMYQTINILLVHKRKQ</sequence>
<dbReference type="AlphaFoldDB" id="A0A2K1Y2J3"/>
<gene>
    <name evidence="1" type="ORF">POPTR_013G075200</name>
</gene>